<organism evidence="1 2">
    <name type="scientific">Helicobacter cinaedi CCUG 18818 = ATCC BAA-847</name>
    <dbReference type="NCBI Taxonomy" id="537971"/>
    <lineage>
        <taxon>Bacteria</taxon>
        <taxon>Pseudomonadati</taxon>
        <taxon>Campylobacterota</taxon>
        <taxon>Epsilonproteobacteria</taxon>
        <taxon>Campylobacterales</taxon>
        <taxon>Helicobacteraceae</taxon>
        <taxon>Helicobacter</taxon>
    </lineage>
</organism>
<proteinExistence type="predicted"/>
<reference evidence="2" key="1">
    <citation type="journal article" date="2014" name="Genome Announc.">
        <title>Draft genome sequences of six enterohepatic helicobacter species isolated from humans and one from rhesus macaques.</title>
        <authorList>
            <person name="Shen Z."/>
            <person name="Sheh A."/>
            <person name="Young S.K."/>
            <person name="Abouelliel A."/>
            <person name="Ward D.V."/>
            <person name="Earl A.M."/>
            <person name="Fox J.G."/>
        </authorList>
    </citation>
    <scope>NUCLEOTIDE SEQUENCE [LARGE SCALE GENOMIC DNA]</scope>
    <source>
        <strain evidence="2">CCUG 18818</strain>
    </source>
</reference>
<accession>A0ABN0B7V0</accession>
<sequence length="120" mass="14211">MLLKNKKRRKKMMMVHYHQNMVELTAEILKGVSMKMPLVVNSHNAKEESLQENYDSCKNELRQIMISKRGEKGEQDFNALMKRIENKEAWNEAYKILAQDEEWKKEEKWLGNVAVNDGIE</sequence>
<dbReference type="EMBL" id="DS990391">
    <property type="protein sequence ID" value="EFR45496.1"/>
    <property type="molecule type" value="Genomic_DNA"/>
</dbReference>
<dbReference type="Proteomes" id="UP000005755">
    <property type="component" value="Unassembled WGS sequence"/>
</dbReference>
<gene>
    <name evidence="1" type="ORF">HCCG_00042</name>
</gene>
<evidence type="ECO:0000313" key="1">
    <source>
        <dbReference type="EMBL" id="EFR45496.1"/>
    </source>
</evidence>
<name>A0ABN0B7V0_9HELI</name>
<evidence type="ECO:0000313" key="2">
    <source>
        <dbReference type="Proteomes" id="UP000005755"/>
    </source>
</evidence>
<keyword evidence="2" id="KW-1185">Reference proteome</keyword>
<protein>
    <submittedName>
        <fullName evidence="1">Uncharacterized protein</fullName>
    </submittedName>
</protein>